<dbReference type="RefSeq" id="WP_241034279.1">
    <property type="nucleotide sequence ID" value="NZ_BAAAJF010000034.1"/>
</dbReference>
<dbReference type="PANTHER" id="PTHR33744">
    <property type="entry name" value="CARBOHYDRATE DIACID REGULATOR"/>
    <property type="match status" value="1"/>
</dbReference>
<gene>
    <name evidence="3" type="ORF">MMF94_01050</name>
</gene>
<dbReference type="Gene3D" id="1.10.10.2840">
    <property type="entry name" value="PucR C-terminal helix-turn-helix domain"/>
    <property type="match status" value="2"/>
</dbReference>
<evidence type="ECO:0000256" key="1">
    <source>
        <dbReference type="SAM" id="MobiDB-lite"/>
    </source>
</evidence>
<dbReference type="InterPro" id="IPR025736">
    <property type="entry name" value="PucR_C-HTH_dom"/>
</dbReference>
<feature type="domain" description="PucR C-terminal helix-turn-helix" evidence="2">
    <location>
        <begin position="354"/>
        <end position="396"/>
    </location>
</feature>
<sequence length="516" mass="55760">MQRPPRAEMEPGSTASSPERDPQRASDVQAMHHLCRRADGGAALVRWLAQRTGCWAGLLDRSGAVLVGALPALEPAAASLVADALDDMFGRGLRTFVADGETHAAILLAVDVPAGVQGPVLVFVGADSVPRSLAADAAVLLGTCWWAGETQRLRTQVDDADARCREAVLHLVMSRHTSTAVQIASALRPPLPDPLRVYVFECGAEERDEVVRRSVELAGRSAFIVRCPVYRRHVIVLAPVRNSRRPPGTRPVEVAVAEDIAGCVAGAGDVVALRDTAVGYEQAIHALSVARGRAERWARFDAKLDLPTIVGLEGLRWASALLSPLIAYVPARSTDPDAQELTATAQSWLLFSMAATRHLKIHRNTLSARLQRIEELLRLDLARADHQALLDLALRIRATPCSADSLRPADPDTVVPLDELMRAPAVQQWAHTTLRPVRAAADSSPLESTLRAWLSSNSRLSVTAEELGISVSGARKRVSRLEQVLRRSLLHGPSARHDLWLAMHAADLGSPVEART</sequence>
<reference evidence="3 4" key="1">
    <citation type="submission" date="2022-03" db="EMBL/GenBank/DDBJ databases">
        <title>Pseudonocardia alaer sp. nov., a novel actinomycete isolated from reed forest soil.</title>
        <authorList>
            <person name="Wang L."/>
        </authorList>
    </citation>
    <scope>NUCLEOTIDE SEQUENCE [LARGE SCALE GENOMIC DNA]</scope>
    <source>
        <strain evidence="3 4">Y-16303</strain>
    </source>
</reference>
<accession>A0ABS9T6T6</accession>
<proteinExistence type="predicted"/>
<dbReference type="Proteomes" id="UP001299970">
    <property type="component" value="Unassembled WGS sequence"/>
</dbReference>
<feature type="region of interest" description="Disordered" evidence="1">
    <location>
        <begin position="1"/>
        <end position="27"/>
    </location>
</feature>
<evidence type="ECO:0000313" key="4">
    <source>
        <dbReference type="Proteomes" id="UP001299970"/>
    </source>
</evidence>
<protein>
    <submittedName>
        <fullName evidence="3">Helix-turn-helix domain-containing protein</fullName>
    </submittedName>
</protein>
<dbReference type="Pfam" id="PF13556">
    <property type="entry name" value="HTH_30"/>
    <property type="match status" value="2"/>
</dbReference>
<keyword evidence="4" id="KW-1185">Reference proteome</keyword>
<dbReference type="PANTHER" id="PTHR33744:SF1">
    <property type="entry name" value="DNA-BINDING TRANSCRIPTIONAL ACTIVATOR ADER"/>
    <property type="match status" value="1"/>
</dbReference>
<evidence type="ECO:0000259" key="2">
    <source>
        <dbReference type="Pfam" id="PF13556"/>
    </source>
</evidence>
<dbReference type="EMBL" id="JAKXMK010000001">
    <property type="protein sequence ID" value="MCH6164253.1"/>
    <property type="molecule type" value="Genomic_DNA"/>
</dbReference>
<dbReference type="InterPro" id="IPR051448">
    <property type="entry name" value="CdaR-like_regulators"/>
</dbReference>
<feature type="domain" description="PucR C-terminal helix-turn-helix" evidence="2">
    <location>
        <begin position="448"/>
        <end position="505"/>
    </location>
</feature>
<organism evidence="3 4">
    <name type="scientific">Pseudonocardia alaniniphila</name>
    <dbReference type="NCBI Taxonomy" id="75291"/>
    <lineage>
        <taxon>Bacteria</taxon>
        <taxon>Bacillati</taxon>
        <taxon>Actinomycetota</taxon>
        <taxon>Actinomycetes</taxon>
        <taxon>Pseudonocardiales</taxon>
        <taxon>Pseudonocardiaceae</taxon>
        <taxon>Pseudonocardia</taxon>
    </lineage>
</organism>
<evidence type="ECO:0000313" key="3">
    <source>
        <dbReference type="EMBL" id="MCH6164253.1"/>
    </source>
</evidence>
<dbReference type="InterPro" id="IPR042070">
    <property type="entry name" value="PucR_C-HTH_sf"/>
</dbReference>
<comment type="caution">
    <text evidence="3">The sequence shown here is derived from an EMBL/GenBank/DDBJ whole genome shotgun (WGS) entry which is preliminary data.</text>
</comment>
<name>A0ABS9T6T6_9PSEU</name>